<organism evidence="4 5">
    <name type="scientific">Lymnaea stagnalis</name>
    <name type="common">Great pond snail</name>
    <name type="synonym">Helix stagnalis</name>
    <dbReference type="NCBI Taxonomy" id="6523"/>
    <lineage>
        <taxon>Eukaryota</taxon>
        <taxon>Metazoa</taxon>
        <taxon>Spiralia</taxon>
        <taxon>Lophotrochozoa</taxon>
        <taxon>Mollusca</taxon>
        <taxon>Gastropoda</taxon>
        <taxon>Heterobranchia</taxon>
        <taxon>Euthyneura</taxon>
        <taxon>Panpulmonata</taxon>
        <taxon>Hygrophila</taxon>
        <taxon>Lymnaeoidea</taxon>
        <taxon>Lymnaeidae</taxon>
        <taxon>Lymnaea</taxon>
    </lineage>
</organism>
<comment type="caution">
    <text evidence="4">The sequence shown here is derived from an EMBL/GenBank/DDBJ whole genome shotgun (WGS) entry which is preliminary data.</text>
</comment>
<dbReference type="GO" id="GO:0034703">
    <property type="term" value="C:cation channel complex"/>
    <property type="evidence" value="ECO:0007669"/>
    <property type="project" value="TreeGrafter"/>
</dbReference>
<dbReference type="GO" id="GO:0070679">
    <property type="term" value="F:inositol 1,4,5 trisphosphate binding"/>
    <property type="evidence" value="ECO:0007669"/>
    <property type="project" value="TreeGrafter"/>
</dbReference>
<dbReference type="PANTHER" id="PTHR10117:SF54">
    <property type="entry name" value="TRANSIENT RECEPTOR POTENTIAL-GAMMA PROTEIN"/>
    <property type="match status" value="1"/>
</dbReference>
<feature type="non-terminal residue" evidence="4">
    <location>
        <position position="180"/>
    </location>
</feature>
<accession>A0AAV2IBG8</accession>
<dbReference type="GO" id="GO:0005886">
    <property type="term" value="C:plasma membrane"/>
    <property type="evidence" value="ECO:0007669"/>
    <property type="project" value="TreeGrafter"/>
</dbReference>
<dbReference type="EMBL" id="CAXITT010000528">
    <property type="protein sequence ID" value="CAL1543143.1"/>
    <property type="molecule type" value="Genomic_DNA"/>
</dbReference>
<keyword evidence="3" id="KW-0407">Ion channel</keyword>
<sequence>MVEQCMNFACELMDLCRGTQEVEAVLSESDEGTERDPLARLKMAIRYMEKKFVAHPNCQQHMTSIWYGSEMGFLQSLNGLMQGGSRSHNRRASSSNLPIATTLAIPQLDAIQRSQKLLDMRLQQLQANHKETNRLQDDVEFIRRLMAENQKALCNVVQALANIQGEIVNLVQCLKPQPKP</sequence>
<evidence type="ECO:0000256" key="2">
    <source>
        <dbReference type="ARBA" id="ARBA00023065"/>
    </source>
</evidence>
<evidence type="ECO:0000313" key="5">
    <source>
        <dbReference type="Proteomes" id="UP001497497"/>
    </source>
</evidence>
<keyword evidence="2" id="KW-0406">Ion transport</keyword>
<protein>
    <submittedName>
        <fullName evidence="4">Uncharacterized protein</fullName>
    </submittedName>
</protein>
<keyword evidence="1" id="KW-0813">Transport</keyword>
<dbReference type="PANTHER" id="PTHR10117">
    <property type="entry name" value="TRANSIENT RECEPTOR POTENTIAL CHANNEL"/>
    <property type="match status" value="1"/>
</dbReference>
<name>A0AAV2IBG8_LYMST</name>
<dbReference type="GO" id="GO:0051480">
    <property type="term" value="P:regulation of cytosolic calcium ion concentration"/>
    <property type="evidence" value="ECO:0007669"/>
    <property type="project" value="TreeGrafter"/>
</dbReference>
<dbReference type="Proteomes" id="UP001497497">
    <property type="component" value="Unassembled WGS sequence"/>
</dbReference>
<evidence type="ECO:0000256" key="1">
    <source>
        <dbReference type="ARBA" id="ARBA00022448"/>
    </source>
</evidence>
<evidence type="ECO:0000313" key="4">
    <source>
        <dbReference type="EMBL" id="CAL1543143.1"/>
    </source>
</evidence>
<proteinExistence type="predicted"/>
<keyword evidence="5" id="KW-1185">Reference proteome</keyword>
<reference evidence="4 5" key="1">
    <citation type="submission" date="2024-04" db="EMBL/GenBank/DDBJ databases">
        <authorList>
            <consortium name="Genoscope - CEA"/>
            <person name="William W."/>
        </authorList>
    </citation>
    <scope>NUCLEOTIDE SEQUENCE [LARGE SCALE GENOMIC DNA]</scope>
</reference>
<dbReference type="GO" id="GO:0015279">
    <property type="term" value="F:store-operated calcium channel activity"/>
    <property type="evidence" value="ECO:0007669"/>
    <property type="project" value="TreeGrafter"/>
</dbReference>
<gene>
    <name evidence="4" type="ORF">GSLYS_00016677001</name>
</gene>
<dbReference type="InterPro" id="IPR002153">
    <property type="entry name" value="TRPC_channel"/>
</dbReference>
<evidence type="ECO:0000256" key="3">
    <source>
        <dbReference type="ARBA" id="ARBA00023303"/>
    </source>
</evidence>
<dbReference type="AlphaFoldDB" id="A0AAV2IBG8"/>